<keyword evidence="2" id="KW-1185">Reference proteome</keyword>
<evidence type="ECO:0000313" key="2">
    <source>
        <dbReference type="Proteomes" id="UP000269221"/>
    </source>
</evidence>
<dbReference type="AlphaFoldDB" id="A0A3M0K3J0"/>
<accession>A0A3M0K3J0</accession>
<sequence>MGGFVMDGQQHMGIRAPEAKQLSLSLALLANPAEDAEDSRAVKGFSLQGIISFNPVSSFCAARSSAYLEEDEPPADPSPVTHPITFPEQRPCRADIKSVPGQPSQGIKVSIEMVMKNQDCFFPKMLLSQSLTDGLLDWREDNRFLPAHGDYLDAHFPSSFPRKLRHEKKANGNENPAGMDGGAHAPPLQKVMTMNCGSNPEKPSGDIINQLSFAPWVYDDVIRTP</sequence>
<comment type="caution">
    <text evidence="1">The sequence shown here is derived from an EMBL/GenBank/DDBJ whole genome shotgun (WGS) entry which is preliminary data.</text>
</comment>
<reference evidence="1 2" key="1">
    <citation type="submission" date="2018-07" db="EMBL/GenBank/DDBJ databases">
        <title>A high quality draft genome assembly of the barn swallow (H. rustica rustica).</title>
        <authorList>
            <person name="Formenti G."/>
            <person name="Chiara M."/>
            <person name="Poveda L."/>
            <person name="Francoijs K.-J."/>
            <person name="Bonisoli-Alquati A."/>
            <person name="Canova L."/>
            <person name="Gianfranceschi L."/>
            <person name="Horner D.S."/>
            <person name="Saino N."/>
        </authorList>
    </citation>
    <scope>NUCLEOTIDE SEQUENCE [LARGE SCALE GENOMIC DNA]</scope>
    <source>
        <strain evidence="1">Chelidonia</strain>
        <tissue evidence="1">Blood</tissue>
    </source>
</reference>
<gene>
    <name evidence="1" type="ORF">DUI87_15318</name>
</gene>
<evidence type="ECO:0000313" key="1">
    <source>
        <dbReference type="EMBL" id="RMC07849.1"/>
    </source>
</evidence>
<name>A0A3M0K3J0_HIRRU</name>
<dbReference type="EMBL" id="QRBI01000119">
    <property type="protein sequence ID" value="RMC07849.1"/>
    <property type="molecule type" value="Genomic_DNA"/>
</dbReference>
<protein>
    <submittedName>
        <fullName evidence="1">Uncharacterized protein</fullName>
    </submittedName>
</protein>
<proteinExistence type="predicted"/>
<organism evidence="1 2">
    <name type="scientific">Hirundo rustica rustica</name>
    <dbReference type="NCBI Taxonomy" id="333673"/>
    <lineage>
        <taxon>Eukaryota</taxon>
        <taxon>Metazoa</taxon>
        <taxon>Chordata</taxon>
        <taxon>Craniata</taxon>
        <taxon>Vertebrata</taxon>
        <taxon>Euteleostomi</taxon>
        <taxon>Archelosauria</taxon>
        <taxon>Archosauria</taxon>
        <taxon>Dinosauria</taxon>
        <taxon>Saurischia</taxon>
        <taxon>Theropoda</taxon>
        <taxon>Coelurosauria</taxon>
        <taxon>Aves</taxon>
        <taxon>Neognathae</taxon>
        <taxon>Neoaves</taxon>
        <taxon>Telluraves</taxon>
        <taxon>Australaves</taxon>
        <taxon>Passeriformes</taxon>
        <taxon>Sylvioidea</taxon>
        <taxon>Hirundinidae</taxon>
        <taxon>Hirundo</taxon>
    </lineage>
</organism>
<dbReference type="Proteomes" id="UP000269221">
    <property type="component" value="Unassembled WGS sequence"/>
</dbReference>
<dbReference type="OrthoDB" id="10056939at2759"/>